<dbReference type="InterPro" id="IPR016181">
    <property type="entry name" value="Acyl_CoA_acyltransferase"/>
</dbReference>
<dbReference type="EMBL" id="LFZN01000022">
    <property type="protein sequence ID" value="KXT04341.1"/>
    <property type="molecule type" value="Genomic_DNA"/>
</dbReference>
<evidence type="ECO:0000313" key="2">
    <source>
        <dbReference type="EMBL" id="KXT04341.1"/>
    </source>
</evidence>
<dbReference type="InterPro" id="IPR000182">
    <property type="entry name" value="GNAT_dom"/>
</dbReference>
<dbReference type="AlphaFoldDB" id="A0A139HPC6"/>
<dbReference type="Gene3D" id="3.40.630.30">
    <property type="match status" value="1"/>
</dbReference>
<organism evidence="2 3">
    <name type="scientific">Pseudocercospora eumusae</name>
    <dbReference type="NCBI Taxonomy" id="321146"/>
    <lineage>
        <taxon>Eukaryota</taxon>
        <taxon>Fungi</taxon>
        <taxon>Dikarya</taxon>
        <taxon>Ascomycota</taxon>
        <taxon>Pezizomycotina</taxon>
        <taxon>Dothideomycetes</taxon>
        <taxon>Dothideomycetidae</taxon>
        <taxon>Mycosphaerellales</taxon>
        <taxon>Mycosphaerellaceae</taxon>
        <taxon>Pseudocercospora</taxon>
    </lineage>
</organism>
<dbReference type="Proteomes" id="UP000070133">
    <property type="component" value="Unassembled WGS sequence"/>
</dbReference>
<dbReference type="SUPFAM" id="SSF55729">
    <property type="entry name" value="Acyl-CoA N-acyltransferases (Nat)"/>
    <property type="match status" value="1"/>
</dbReference>
<dbReference type="STRING" id="321146.A0A139HPC6"/>
<comment type="caution">
    <text evidence="2">The sequence shown here is derived from an EMBL/GenBank/DDBJ whole genome shotgun (WGS) entry which is preliminary data.</text>
</comment>
<dbReference type="GO" id="GO:0016747">
    <property type="term" value="F:acyltransferase activity, transferring groups other than amino-acyl groups"/>
    <property type="evidence" value="ECO:0007669"/>
    <property type="project" value="InterPro"/>
</dbReference>
<dbReference type="OrthoDB" id="2794762at2759"/>
<proteinExistence type="predicted"/>
<feature type="domain" description="N-acetyltransferase" evidence="1">
    <location>
        <begin position="9"/>
        <end position="153"/>
    </location>
</feature>
<evidence type="ECO:0000259" key="1">
    <source>
        <dbReference type="PROSITE" id="PS51186"/>
    </source>
</evidence>
<reference evidence="2 3" key="1">
    <citation type="submission" date="2015-07" db="EMBL/GenBank/DDBJ databases">
        <title>Comparative genomics of the Sigatoka disease complex on banana suggests a link between parallel evolutionary changes in Pseudocercospora fijiensis and Pseudocercospora eumusae and increased virulence on the banana host.</title>
        <authorList>
            <person name="Chang T.-C."/>
            <person name="Salvucci A."/>
            <person name="Crous P.W."/>
            <person name="Stergiopoulos I."/>
        </authorList>
    </citation>
    <scope>NUCLEOTIDE SEQUENCE [LARGE SCALE GENOMIC DNA]</scope>
    <source>
        <strain evidence="2 3">CBS 114824</strain>
    </source>
</reference>
<dbReference type="CDD" id="cd04301">
    <property type="entry name" value="NAT_SF"/>
    <property type="match status" value="1"/>
</dbReference>
<gene>
    <name evidence="2" type="ORF">AC578_7918</name>
</gene>
<protein>
    <recommendedName>
        <fullName evidence="1">N-acetyltransferase domain-containing protein</fullName>
    </recommendedName>
</protein>
<evidence type="ECO:0000313" key="3">
    <source>
        <dbReference type="Proteomes" id="UP000070133"/>
    </source>
</evidence>
<accession>A0A139HPC6</accession>
<keyword evidence="3" id="KW-1185">Reference proteome</keyword>
<name>A0A139HPC6_9PEZI</name>
<dbReference type="PROSITE" id="PS51186">
    <property type="entry name" value="GNAT"/>
    <property type="match status" value="1"/>
</dbReference>
<sequence length="153" mass="17651">MSAQPSSHINIDAITSRNLSSDALIPLYRRKFSLPREMIRGHPIGWRPGVAICKSKELFYCLLFLQPRTAPEIGYSLPHIWIAAVDPASRGQGIFALLMQRVVEHVRELKEKEITVCTYPARFKEMYRILQQTGWKEVAWRENGDKVLMKLDI</sequence>